<dbReference type="Proteomes" id="UP000036923">
    <property type="component" value="Unassembled WGS sequence"/>
</dbReference>
<dbReference type="RefSeq" id="WP_036944898.1">
    <property type="nucleotide sequence ID" value="NZ_JQKC01000038.1"/>
</dbReference>
<comment type="caution">
    <text evidence="1">The sequence shown here is derived from an EMBL/GenBank/DDBJ whole genome shotgun (WGS) entry which is preliminary data.</text>
</comment>
<keyword evidence="2" id="KW-1185">Reference proteome</keyword>
<gene>
    <name evidence="1" type="ORF">Bccel_5479</name>
</gene>
<organism evidence="1 2">
    <name type="scientific">Pseudobacteroides cellulosolvens ATCC 35603 = DSM 2933</name>
    <dbReference type="NCBI Taxonomy" id="398512"/>
    <lineage>
        <taxon>Bacteria</taxon>
        <taxon>Bacillati</taxon>
        <taxon>Bacillota</taxon>
        <taxon>Clostridia</taxon>
        <taxon>Eubacteriales</taxon>
        <taxon>Oscillospiraceae</taxon>
        <taxon>Pseudobacteroides</taxon>
    </lineage>
</organism>
<dbReference type="OrthoDB" id="2087565at2"/>
<protein>
    <submittedName>
        <fullName evidence="1">Uncharacterized protein</fullName>
    </submittedName>
</protein>
<sequence length="207" mass="24152">MLEALTYENMIRDLKARYEEQRKAIGILFARPTSKFVKDEILSSIEYYHHRSGSFVDFFLPGYGAYWYGAYEDEKVVCTINDVKWSFSNKMFCNFIEHIENISNWKYSGEAELLIIEYNIDRLDFSEAMLLCIDQALRDKAIVSSSNLFESVFHIFRNTASTHKASDMLALSSLKDCLTDRIKEALPFKFGETYDKTKHFCTQNLSK</sequence>
<evidence type="ECO:0000313" key="1">
    <source>
        <dbReference type="EMBL" id="KNY30202.1"/>
    </source>
</evidence>
<dbReference type="EMBL" id="LGTC01000001">
    <property type="protein sequence ID" value="KNY30202.1"/>
    <property type="molecule type" value="Genomic_DNA"/>
</dbReference>
<accession>A0A0L6JXQ1</accession>
<dbReference type="eggNOG" id="ENOG50317UC">
    <property type="taxonomic scope" value="Bacteria"/>
</dbReference>
<reference evidence="2" key="1">
    <citation type="submission" date="2015-07" db="EMBL/GenBank/DDBJ databases">
        <title>Near-Complete Genome Sequence of the Cellulolytic Bacterium Bacteroides (Pseudobacteroides) cellulosolvens ATCC 35603.</title>
        <authorList>
            <person name="Dassa B."/>
            <person name="Utturkar S.M."/>
            <person name="Klingeman D.M."/>
            <person name="Hurt R.A."/>
            <person name="Keller M."/>
            <person name="Xu J."/>
            <person name="Reddy Y.H.K."/>
            <person name="Borovok I."/>
            <person name="Grinberg I.R."/>
            <person name="Lamed R."/>
            <person name="Zhivin O."/>
            <person name="Bayer E.A."/>
            <person name="Brown S.D."/>
        </authorList>
    </citation>
    <scope>NUCLEOTIDE SEQUENCE [LARGE SCALE GENOMIC DNA]</scope>
    <source>
        <strain evidence="2">DSM 2933</strain>
    </source>
</reference>
<evidence type="ECO:0000313" key="2">
    <source>
        <dbReference type="Proteomes" id="UP000036923"/>
    </source>
</evidence>
<name>A0A0L6JXQ1_9FIRM</name>
<dbReference type="AlphaFoldDB" id="A0A0L6JXQ1"/>
<proteinExistence type="predicted"/>